<organism evidence="2">
    <name type="scientific">marine sediment metagenome</name>
    <dbReference type="NCBI Taxonomy" id="412755"/>
    <lineage>
        <taxon>unclassified sequences</taxon>
        <taxon>metagenomes</taxon>
        <taxon>ecological metagenomes</taxon>
    </lineage>
</organism>
<dbReference type="InterPro" id="IPR041700">
    <property type="entry name" value="OMP_b-brl_3"/>
</dbReference>
<name>X1TMA4_9ZZZZ</name>
<feature type="non-terminal residue" evidence="2">
    <location>
        <position position="272"/>
    </location>
</feature>
<dbReference type="SUPFAM" id="SSF56935">
    <property type="entry name" value="Porins"/>
    <property type="match status" value="1"/>
</dbReference>
<proteinExistence type="predicted"/>
<feature type="non-terminal residue" evidence="2">
    <location>
        <position position="1"/>
    </location>
</feature>
<accession>X1TMA4</accession>
<gene>
    <name evidence="2" type="ORF">S12H4_34637</name>
</gene>
<feature type="domain" description="Outer membrane protein beta-barrel" evidence="1">
    <location>
        <begin position="5"/>
        <end position="238"/>
    </location>
</feature>
<evidence type="ECO:0000259" key="1">
    <source>
        <dbReference type="Pfam" id="PF14905"/>
    </source>
</evidence>
<evidence type="ECO:0000313" key="2">
    <source>
        <dbReference type="EMBL" id="GAI92476.1"/>
    </source>
</evidence>
<dbReference type="Pfam" id="PF14905">
    <property type="entry name" value="OMP_b-brl_3"/>
    <property type="match status" value="1"/>
</dbReference>
<reference evidence="2" key="1">
    <citation type="journal article" date="2014" name="Front. Microbiol.">
        <title>High frequency of phylogenetically diverse reductive dehalogenase-homologous genes in deep subseafloor sedimentary metagenomes.</title>
        <authorList>
            <person name="Kawai M."/>
            <person name="Futagami T."/>
            <person name="Toyoda A."/>
            <person name="Takaki Y."/>
            <person name="Nishi S."/>
            <person name="Hori S."/>
            <person name="Arai W."/>
            <person name="Tsubouchi T."/>
            <person name="Morono Y."/>
            <person name="Uchiyama I."/>
            <person name="Ito T."/>
            <person name="Fujiyama A."/>
            <person name="Inagaki F."/>
            <person name="Takami H."/>
        </authorList>
    </citation>
    <scope>NUCLEOTIDE SEQUENCE</scope>
    <source>
        <strain evidence="2">Expedition CK06-06</strain>
    </source>
</reference>
<dbReference type="EMBL" id="BARW01020513">
    <property type="protein sequence ID" value="GAI92476.1"/>
    <property type="molecule type" value="Genomic_DNA"/>
</dbReference>
<dbReference type="AlphaFoldDB" id="X1TMA4"/>
<comment type="caution">
    <text evidence="2">The sequence shown here is derived from an EMBL/GenBank/DDBJ whole genome shotgun (WGS) entry which is preliminary data.</text>
</comment>
<protein>
    <recommendedName>
        <fullName evidence="1">Outer membrane protein beta-barrel domain-containing protein</fullName>
    </recommendedName>
</protein>
<sequence>RVNSYLGLSYRIKQVTLSGGVNGLWQNIQNNFKNTVTPLNTTLFHILPSFSLNWKQLSLQVNQSVNAPSINYLNPVPDSTNPFFIRYGNPALKPVKRTSFYVNNFIFLQNSGTSFNIYFGGNISDDDVVLSKTIDANGVQTTKPVNAGGAASFNVSLGFGKEFKRNQKFIFSFRVSPYGSYDRRKLLINNTVSNVTSYSVGPNVSLSLNWNDVIEMKPMYSPSISRTQYTDPSFENLKVMTHYLENELIIRWPKKIVWETNVGYRYNSQVAP</sequence>